<accession>A0A5J4WU46</accession>
<reference evidence="1 2" key="1">
    <citation type="submission" date="2019-03" db="EMBL/GenBank/DDBJ databases">
        <title>Single cell metagenomics reveals metabolic interactions within the superorganism composed of flagellate Streblomastix strix and complex community of Bacteroidetes bacteria on its surface.</title>
        <authorList>
            <person name="Treitli S.C."/>
            <person name="Kolisko M."/>
            <person name="Husnik F."/>
            <person name="Keeling P."/>
            <person name="Hampl V."/>
        </authorList>
    </citation>
    <scope>NUCLEOTIDE SEQUENCE [LARGE SCALE GENOMIC DNA]</scope>
    <source>
        <strain evidence="1">ST1C</strain>
    </source>
</reference>
<gene>
    <name evidence="1" type="ORF">EZS28_006160</name>
</gene>
<name>A0A5J4WU46_9EUKA</name>
<protein>
    <submittedName>
        <fullName evidence="1">Uncharacterized protein</fullName>
    </submittedName>
</protein>
<dbReference type="EMBL" id="SNRW01000984">
    <property type="protein sequence ID" value="KAA6398313.1"/>
    <property type="molecule type" value="Genomic_DNA"/>
</dbReference>
<evidence type="ECO:0000313" key="1">
    <source>
        <dbReference type="EMBL" id="KAA6398313.1"/>
    </source>
</evidence>
<comment type="caution">
    <text evidence="1">The sequence shown here is derived from an EMBL/GenBank/DDBJ whole genome shotgun (WGS) entry which is preliminary data.</text>
</comment>
<organism evidence="1 2">
    <name type="scientific">Streblomastix strix</name>
    <dbReference type="NCBI Taxonomy" id="222440"/>
    <lineage>
        <taxon>Eukaryota</taxon>
        <taxon>Metamonada</taxon>
        <taxon>Preaxostyla</taxon>
        <taxon>Oxymonadida</taxon>
        <taxon>Streblomastigidae</taxon>
        <taxon>Streblomastix</taxon>
    </lineage>
</organism>
<evidence type="ECO:0000313" key="2">
    <source>
        <dbReference type="Proteomes" id="UP000324800"/>
    </source>
</evidence>
<dbReference type="Proteomes" id="UP000324800">
    <property type="component" value="Unassembled WGS sequence"/>
</dbReference>
<proteinExistence type="predicted"/>
<dbReference type="AlphaFoldDB" id="A0A5J4WU46"/>
<sequence>MNSNRYMSYRKLKPIKPSADDSYKTLPNAVVRDKQINDYFNQKAVYMKADYQDWQLEQLTLIPSYITFDFETFENIIKVNTVIAQLEPLSVASAVTVNDQISTLHFAL</sequence>